<evidence type="ECO:0000313" key="3">
    <source>
        <dbReference type="Proteomes" id="UP000471435"/>
    </source>
</evidence>
<organism evidence="2 3">
    <name type="scientific">Pontixanthobacter luteolus</name>
    <dbReference type="NCBI Taxonomy" id="295089"/>
    <lineage>
        <taxon>Bacteria</taxon>
        <taxon>Pseudomonadati</taxon>
        <taxon>Pseudomonadota</taxon>
        <taxon>Alphaproteobacteria</taxon>
        <taxon>Sphingomonadales</taxon>
        <taxon>Erythrobacteraceae</taxon>
        <taxon>Pontixanthobacter</taxon>
    </lineage>
</organism>
<sequence>MKKLSMKITGLAFVMAFSASQVQAQYANDEAFIQCMQDCQDWQPDAQTVRQCENWCYAYYNPN</sequence>
<dbReference type="AlphaFoldDB" id="A0A6I4V6M1"/>
<reference evidence="2 3" key="1">
    <citation type="submission" date="2019-12" db="EMBL/GenBank/DDBJ databases">
        <title>Genomic-based taxomic classification of the family Erythrobacteraceae.</title>
        <authorList>
            <person name="Xu L."/>
        </authorList>
    </citation>
    <scope>NUCLEOTIDE SEQUENCE [LARGE SCALE GENOMIC DNA]</scope>
    <source>
        <strain evidence="2 3">SW-109</strain>
    </source>
</reference>
<dbReference type="EMBL" id="WTYP01000002">
    <property type="protein sequence ID" value="MXP48460.1"/>
    <property type="molecule type" value="Genomic_DNA"/>
</dbReference>
<evidence type="ECO:0000313" key="2">
    <source>
        <dbReference type="EMBL" id="MXP48460.1"/>
    </source>
</evidence>
<accession>A0A6I4V6M1</accession>
<feature type="signal peptide" evidence="1">
    <location>
        <begin position="1"/>
        <end position="24"/>
    </location>
</feature>
<dbReference type="Proteomes" id="UP000471435">
    <property type="component" value="Unassembled WGS sequence"/>
</dbReference>
<protein>
    <submittedName>
        <fullName evidence="2">Uncharacterized protein</fullName>
    </submittedName>
</protein>
<gene>
    <name evidence="2" type="ORF">GRI43_13795</name>
</gene>
<comment type="caution">
    <text evidence="2">The sequence shown here is derived from an EMBL/GenBank/DDBJ whole genome shotgun (WGS) entry which is preliminary data.</text>
</comment>
<name>A0A6I4V6M1_9SPHN</name>
<keyword evidence="1" id="KW-0732">Signal</keyword>
<feature type="chain" id="PRO_5026213883" evidence="1">
    <location>
        <begin position="25"/>
        <end position="63"/>
    </location>
</feature>
<keyword evidence="3" id="KW-1185">Reference proteome</keyword>
<proteinExistence type="predicted"/>
<evidence type="ECO:0000256" key="1">
    <source>
        <dbReference type="SAM" id="SignalP"/>
    </source>
</evidence>
<dbReference type="RefSeq" id="WP_160731643.1">
    <property type="nucleotide sequence ID" value="NZ_WTYP01000002.1"/>
</dbReference>